<evidence type="ECO:0000256" key="1">
    <source>
        <dbReference type="SAM" id="Phobius"/>
    </source>
</evidence>
<evidence type="ECO:0000313" key="2">
    <source>
        <dbReference type="EMBL" id="KAK3898362.1"/>
    </source>
</evidence>
<dbReference type="EMBL" id="MU855950">
    <property type="protein sequence ID" value="KAK3898362.1"/>
    <property type="molecule type" value="Genomic_DNA"/>
</dbReference>
<comment type="caution">
    <text evidence="2">The sequence shown here is derived from an EMBL/GenBank/DDBJ whole genome shotgun (WGS) entry which is preliminary data.</text>
</comment>
<dbReference type="AlphaFoldDB" id="A0AAN6MDM0"/>
<keyword evidence="3" id="KW-1185">Reference proteome</keyword>
<sequence>MASTTTSAATEPTLGAISGTLMLFYPVPTPWPSVTGCGEFVWRQTDSGSMFGWDPNYWNLVGTGAEDCFQPQQSSWWFQTAEASPSTALGPTFVCPESFSAVHSTTLAGGDAATRTEFTYCCPPEYTLSTLPPFTARTAAQCISTVAPGHTLSFVTATYPGVSSGEPHQPGQLFGYLPTSNIVGVSAATVYAPPVNGFNLVKARAGGENSGGGLSLGASVGIAAGASLAGVGVVFVGILLVWRRRRRRRMVRRGEGRVELSVVGEAGEGGVWSSASELPEKREVVEMALGVGVRGDAAGEGYL</sequence>
<evidence type="ECO:0000313" key="3">
    <source>
        <dbReference type="Proteomes" id="UP001303889"/>
    </source>
</evidence>
<protein>
    <submittedName>
        <fullName evidence="2">Uncharacterized protein</fullName>
    </submittedName>
</protein>
<keyword evidence="1" id="KW-0812">Transmembrane</keyword>
<proteinExistence type="predicted"/>
<name>A0AAN6MDM0_9PEZI</name>
<reference evidence="2" key="1">
    <citation type="journal article" date="2023" name="Mol. Phylogenet. Evol.">
        <title>Genome-scale phylogeny and comparative genomics of the fungal order Sordariales.</title>
        <authorList>
            <person name="Hensen N."/>
            <person name="Bonometti L."/>
            <person name="Westerberg I."/>
            <person name="Brannstrom I.O."/>
            <person name="Guillou S."/>
            <person name="Cros-Aarteil S."/>
            <person name="Calhoun S."/>
            <person name="Haridas S."/>
            <person name="Kuo A."/>
            <person name="Mondo S."/>
            <person name="Pangilinan J."/>
            <person name="Riley R."/>
            <person name="LaButti K."/>
            <person name="Andreopoulos B."/>
            <person name="Lipzen A."/>
            <person name="Chen C."/>
            <person name="Yan M."/>
            <person name="Daum C."/>
            <person name="Ng V."/>
            <person name="Clum A."/>
            <person name="Steindorff A."/>
            <person name="Ohm R.A."/>
            <person name="Martin F."/>
            <person name="Silar P."/>
            <person name="Natvig D.O."/>
            <person name="Lalanne C."/>
            <person name="Gautier V."/>
            <person name="Ament-Velasquez S.L."/>
            <person name="Kruys A."/>
            <person name="Hutchinson M.I."/>
            <person name="Powell A.J."/>
            <person name="Barry K."/>
            <person name="Miller A.N."/>
            <person name="Grigoriev I.V."/>
            <person name="Debuchy R."/>
            <person name="Gladieux P."/>
            <person name="Hiltunen Thoren M."/>
            <person name="Johannesson H."/>
        </authorList>
    </citation>
    <scope>NUCLEOTIDE SEQUENCE</scope>
    <source>
        <strain evidence="2">CBS 103.79</strain>
    </source>
</reference>
<feature type="transmembrane region" description="Helical" evidence="1">
    <location>
        <begin position="220"/>
        <end position="242"/>
    </location>
</feature>
<accession>A0AAN6MDM0</accession>
<keyword evidence="1" id="KW-0472">Membrane</keyword>
<dbReference type="Proteomes" id="UP001303889">
    <property type="component" value="Unassembled WGS sequence"/>
</dbReference>
<keyword evidence="1" id="KW-1133">Transmembrane helix</keyword>
<reference evidence="2" key="2">
    <citation type="submission" date="2023-05" db="EMBL/GenBank/DDBJ databases">
        <authorList>
            <consortium name="Lawrence Berkeley National Laboratory"/>
            <person name="Steindorff A."/>
            <person name="Hensen N."/>
            <person name="Bonometti L."/>
            <person name="Westerberg I."/>
            <person name="Brannstrom I.O."/>
            <person name="Guillou S."/>
            <person name="Cros-Aarteil S."/>
            <person name="Calhoun S."/>
            <person name="Haridas S."/>
            <person name="Kuo A."/>
            <person name="Mondo S."/>
            <person name="Pangilinan J."/>
            <person name="Riley R."/>
            <person name="Labutti K."/>
            <person name="Andreopoulos B."/>
            <person name="Lipzen A."/>
            <person name="Chen C."/>
            <person name="Yanf M."/>
            <person name="Daum C."/>
            <person name="Ng V."/>
            <person name="Clum A."/>
            <person name="Ohm R."/>
            <person name="Martin F."/>
            <person name="Silar P."/>
            <person name="Natvig D."/>
            <person name="Lalanne C."/>
            <person name="Gautier V."/>
            <person name="Ament-Velasquez S.L."/>
            <person name="Kruys A."/>
            <person name="Hutchinson M.I."/>
            <person name="Powell A.J."/>
            <person name="Barry K."/>
            <person name="Miller A.N."/>
            <person name="Grigoriev I.V."/>
            <person name="Debuchy R."/>
            <person name="Gladieux P."/>
            <person name="Thoren M.H."/>
            <person name="Johannesson H."/>
        </authorList>
    </citation>
    <scope>NUCLEOTIDE SEQUENCE</scope>
    <source>
        <strain evidence="2">CBS 103.79</strain>
    </source>
</reference>
<organism evidence="2 3">
    <name type="scientific">Staphylotrichum tortipilum</name>
    <dbReference type="NCBI Taxonomy" id="2831512"/>
    <lineage>
        <taxon>Eukaryota</taxon>
        <taxon>Fungi</taxon>
        <taxon>Dikarya</taxon>
        <taxon>Ascomycota</taxon>
        <taxon>Pezizomycotina</taxon>
        <taxon>Sordariomycetes</taxon>
        <taxon>Sordariomycetidae</taxon>
        <taxon>Sordariales</taxon>
        <taxon>Chaetomiaceae</taxon>
        <taxon>Staphylotrichum</taxon>
    </lineage>
</organism>
<gene>
    <name evidence="2" type="ORF">C8A05DRAFT_19043</name>
</gene>